<evidence type="ECO:0000256" key="2">
    <source>
        <dbReference type="SAM" id="MobiDB-lite"/>
    </source>
</evidence>
<keyword evidence="1" id="KW-0175">Coiled coil</keyword>
<accession>A0A9P5C4N4</accession>
<dbReference type="OrthoDB" id="10514191at2759"/>
<feature type="region of interest" description="Disordered" evidence="2">
    <location>
        <begin position="1"/>
        <end position="39"/>
    </location>
</feature>
<sequence length="144" mass="16065">MSDGTPNLARKASDSRSEDQSHARQHDACPTEENNPSIPVSQQFVAMMARGSPTVPEAADMAATIRALEAELDELRCRERKARVAAVHAFGINSSNMMKTYHDCLEVLGDEHARRWIQQFAPKGVEVLDEVRNYLENVEGREVT</sequence>
<protein>
    <submittedName>
        <fullName evidence="3">Uncharacterized protein</fullName>
    </submittedName>
</protein>
<evidence type="ECO:0000313" key="4">
    <source>
        <dbReference type="Proteomes" id="UP000758155"/>
    </source>
</evidence>
<evidence type="ECO:0000256" key="1">
    <source>
        <dbReference type="SAM" id="Coils"/>
    </source>
</evidence>
<proteinExistence type="predicted"/>
<reference evidence="3" key="1">
    <citation type="submission" date="2019-04" db="EMBL/GenBank/DDBJ databases">
        <title>Sequencing of skin fungus with MAO and IRED activity.</title>
        <authorList>
            <person name="Marsaioli A.J."/>
            <person name="Bonatto J.M.C."/>
            <person name="Reis Junior O."/>
        </authorList>
    </citation>
    <scope>NUCLEOTIDE SEQUENCE</scope>
    <source>
        <strain evidence="3">28M1</strain>
    </source>
</reference>
<evidence type="ECO:0000313" key="3">
    <source>
        <dbReference type="EMBL" id="KAF3045243.1"/>
    </source>
</evidence>
<gene>
    <name evidence="3" type="ORF">E8E12_010990</name>
</gene>
<organism evidence="3 4">
    <name type="scientific">Didymella heteroderae</name>
    <dbReference type="NCBI Taxonomy" id="1769908"/>
    <lineage>
        <taxon>Eukaryota</taxon>
        <taxon>Fungi</taxon>
        <taxon>Dikarya</taxon>
        <taxon>Ascomycota</taxon>
        <taxon>Pezizomycotina</taxon>
        <taxon>Dothideomycetes</taxon>
        <taxon>Pleosporomycetidae</taxon>
        <taxon>Pleosporales</taxon>
        <taxon>Pleosporineae</taxon>
        <taxon>Didymellaceae</taxon>
        <taxon>Didymella</taxon>
    </lineage>
</organism>
<feature type="compositionally biased region" description="Basic and acidic residues" evidence="2">
    <location>
        <begin position="11"/>
        <end position="29"/>
    </location>
</feature>
<dbReference type="EMBL" id="SWKV01000007">
    <property type="protein sequence ID" value="KAF3045243.1"/>
    <property type="molecule type" value="Genomic_DNA"/>
</dbReference>
<name>A0A9P5C4N4_9PLEO</name>
<keyword evidence="4" id="KW-1185">Reference proteome</keyword>
<comment type="caution">
    <text evidence="3">The sequence shown here is derived from an EMBL/GenBank/DDBJ whole genome shotgun (WGS) entry which is preliminary data.</text>
</comment>
<dbReference type="AlphaFoldDB" id="A0A9P5C4N4"/>
<feature type="coiled-coil region" evidence="1">
    <location>
        <begin position="58"/>
        <end position="85"/>
    </location>
</feature>
<dbReference type="Proteomes" id="UP000758155">
    <property type="component" value="Unassembled WGS sequence"/>
</dbReference>